<evidence type="ECO:0000313" key="3">
    <source>
        <dbReference type="EMBL" id="QFR22097.1"/>
    </source>
</evidence>
<dbReference type="Proteomes" id="UP001330016">
    <property type="component" value="Unassembled WGS sequence"/>
</dbReference>
<dbReference type="Pfam" id="PF01381">
    <property type="entry name" value="HTH_3"/>
    <property type="match status" value="1"/>
</dbReference>
<dbReference type="KEGG" id="lhb:D1010_00795"/>
<gene>
    <name evidence="3" type="ORF">D1010_00795</name>
    <name evidence="2" type="ORF">PS435_09015</name>
</gene>
<feature type="domain" description="HTH cro/C1-type" evidence="1">
    <location>
        <begin position="16"/>
        <end position="69"/>
    </location>
</feature>
<keyword evidence="5" id="KW-1185">Reference proteome</keyword>
<organism evidence="3 4">
    <name type="scientific">Schleiferilactobacillus harbinensis</name>
    <dbReference type="NCBI Taxonomy" id="304207"/>
    <lineage>
        <taxon>Bacteria</taxon>
        <taxon>Bacillati</taxon>
        <taxon>Bacillota</taxon>
        <taxon>Bacilli</taxon>
        <taxon>Lactobacillales</taxon>
        <taxon>Lactobacillaceae</taxon>
        <taxon>Schleiferilactobacillus</taxon>
    </lineage>
</organism>
<dbReference type="EMBL" id="CP045143">
    <property type="protein sequence ID" value="QFR22097.1"/>
    <property type="molecule type" value="Genomic_DNA"/>
</dbReference>
<proteinExistence type="predicted"/>
<dbReference type="InterPro" id="IPR010057">
    <property type="entry name" value="Transcription_activator_Rgg_C"/>
</dbReference>
<dbReference type="GO" id="GO:0003677">
    <property type="term" value="F:DNA binding"/>
    <property type="evidence" value="ECO:0007669"/>
    <property type="project" value="InterPro"/>
</dbReference>
<evidence type="ECO:0000259" key="1">
    <source>
        <dbReference type="PROSITE" id="PS50943"/>
    </source>
</evidence>
<dbReference type="Gene3D" id="1.25.40.10">
    <property type="entry name" value="Tetratricopeptide repeat domain"/>
    <property type="match status" value="1"/>
</dbReference>
<evidence type="ECO:0000313" key="2">
    <source>
        <dbReference type="EMBL" id="MEE6715998.1"/>
    </source>
</evidence>
<dbReference type="InterPro" id="IPR053163">
    <property type="entry name" value="HTH-type_regulator_Rgg"/>
</dbReference>
<sequence length="300" mass="34115">MSSIPAPASASLGSTFRTLRQSRGLSMNQVARDIISTSGLGKFERGEGSIGLEKFLPMLDRMNITMAEFMYHVYHYQWTPFIHFFDQLTQGVRQSDVTELQRLQKTERDAITEPNSPLDQHWLNSIAAECAVGLVDDDQPPLAANVTAVMDYLLGITNWMQYDLYLAGFVAYFAGPDVLGYVADTIFAKVMKYKDVMANDEKTTEIVLNVLAIFLSINRLDEASDLIQRIEHTPGTRHLTDHTFHFENLKAVYQYLLGNVDEANDSFRWIIASMQRLHLTPEIRFIEQQRERLVGKLASL</sequence>
<name>A0A5P8M188_9LACO</name>
<dbReference type="InterPro" id="IPR001387">
    <property type="entry name" value="Cro/C1-type_HTH"/>
</dbReference>
<dbReference type="SUPFAM" id="SSF47413">
    <property type="entry name" value="lambda repressor-like DNA-binding domains"/>
    <property type="match status" value="1"/>
</dbReference>
<dbReference type="RefSeq" id="WP_152260053.1">
    <property type="nucleotide sequence ID" value="NZ_CAUFDJ010000001.1"/>
</dbReference>
<dbReference type="AlphaFoldDB" id="A0A5P8M188"/>
<dbReference type="NCBIfam" id="TIGR01716">
    <property type="entry name" value="RGG_Cterm"/>
    <property type="match status" value="1"/>
</dbReference>
<dbReference type="InterPro" id="IPR011990">
    <property type="entry name" value="TPR-like_helical_dom_sf"/>
</dbReference>
<dbReference type="Proteomes" id="UP000326779">
    <property type="component" value="Chromosome"/>
</dbReference>
<dbReference type="InterPro" id="IPR010982">
    <property type="entry name" value="Lambda_DNA-bd_dom_sf"/>
</dbReference>
<dbReference type="Pfam" id="PF21259">
    <property type="entry name" value="Rgg_C"/>
    <property type="match status" value="1"/>
</dbReference>
<dbReference type="PROSITE" id="PS50943">
    <property type="entry name" value="HTH_CROC1"/>
    <property type="match status" value="1"/>
</dbReference>
<evidence type="ECO:0000313" key="5">
    <source>
        <dbReference type="Proteomes" id="UP001330016"/>
    </source>
</evidence>
<dbReference type="EMBL" id="JAQSGK010000024">
    <property type="protein sequence ID" value="MEE6715998.1"/>
    <property type="molecule type" value="Genomic_DNA"/>
</dbReference>
<dbReference type="PANTHER" id="PTHR37038">
    <property type="entry name" value="TRANSCRIPTIONAL REGULATOR-RELATED"/>
    <property type="match status" value="1"/>
</dbReference>
<dbReference type="SMART" id="SM00530">
    <property type="entry name" value="HTH_XRE"/>
    <property type="match status" value="1"/>
</dbReference>
<protein>
    <submittedName>
        <fullName evidence="3">Helix-turn-helix domain-containing protein</fullName>
    </submittedName>
</protein>
<dbReference type="CDD" id="cd00093">
    <property type="entry name" value="HTH_XRE"/>
    <property type="match status" value="1"/>
</dbReference>
<accession>A0A5P8M188</accession>
<reference evidence="3 4" key="1">
    <citation type="submission" date="2019-10" db="EMBL/GenBank/DDBJ databases">
        <title>The completed genome of Lactobacillus harbinensis M1.</title>
        <authorList>
            <person name="Zheng Y."/>
        </authorList>
    </citation>
    <scope>NUCLEOTIDE SEQUENCE [LARGE SCALE GENOMIC DNA]</scope>
    <source>
        <strain evidence="3 4">M1</strain>
    </source>
</reference>
<evidence type="ECO:0000313" key="4">
    <source>
        <dbReference type="Proteomes" id="UP000326779"/>
    </source>
</evidence>
<reference evidence="2 5" key="2">
    <citation type="submission" date="2023-02" db="EMBL/GenBank/DDBJ databases">
        <title>The predominant lactic acid bacteria and yeasts involved in the spontaneous fermentation of millet during the production of the traditional porridge Hausa koko in Ghana.</title>
        <authorList>
            <person name="Atter A."/>
            <person name="Diaz M."/>
        </authorList>
    </citation>
    <scope>NUCLEOTIDE SEQUENCE [LARGE SCALE GENOMIC DNA]</scope>
    <source>
        <strain evidence="2 5">FI11640</strain>
    </source>
</reference>